<dbReference type="Proteomes" id="UP000236316">
    <property type="component" value="Segment"/>
</dbReference>
<proteinExistence type="predicted"/>
<dbReference type="RefSeq" id="YP_009448927.1">
    <property type="nucleotide sequence ID" value="NC_036594.1"/>
</dbReference>
<keyword evidence="2" id="KW-1185">Reference proteome</keyword>
<accession>A0A2I2L4Z3</accession>
<dbReference type="EMBL" id="LT906555">
    <property type="protein sequence ID" value="SNW62625.1"/>
    <property type="molecule type" value="Genomic_DNA"/>
</dbReference>
<dbReference type="GeneID" id="35382541"/>
<name>A0A2I2L4Z3_9VIRU</name>
<organism evidence="1">
    <name type="scientific">Orpheovirus IHUMI-LCC2</name>
    <dbReference type="NCBI Taxonomy" id="2023057"/>
    <lineage>
        <taxon>Viruses</taxon>
        <taxon>Varidnaviria</taxon>
        <taxon>Bamfordvirae</taxon>
        <taxon>Nucleocytoviricota</taxon>
        <taxon>Megaviricetes</taxon>
        <taxon>Pimascovirales</taxon>
        <taxon>Ocovirineae</taxon>
        <taxon>Orpheoviridae</taxon>
        <taxon>Alphaorpheovirus</taxon>
        <taxon>Alphaorpheovirus massiliense</taxon>
    </lineage>
</organism>
<sequence>MGYEQDNYRITFFIKYEEDNEETNVEVRAGNVWDYENNFDWNNDPLIFDIYNYDGLLDTSSVPFNDIVHYYPYLCVLNKYKLLKDSRDFKIYKDKMDRLMTNISLGLLGYKVEGPGLLLNRLLDGYKR</sequence>
<protein>
    <submittedName>
        <fullName evidence="1">Uncharacterized protein</fullName>
    </submittedName>
</protein>
<gene>
    <name evidence="1" type="ORF">ORPV_721</name>
</gene>
<dbReference type="KEGG" id="vg:35382541"/>
<reference evidence="1" key="1">
    <citation type="submission" date="2017-08" db="EMBL/GenBank/DDBJ databases">
        <authorList>
            <consortium name="Urmite Genomes"/>
        </authorList>
    </citation>
    <scope>NUCLEOTIDE SEQUENCE [LARGE SCALE GENOMIC DNA]</scope>
    <source>
        <strain evidence="1">IHUMI-LCC2</strain>
    </source>
</reference>
<evidence type="ECO:0000313" key="2">
    <source>
        <dbReference type="Proteomes" id="UP000236316"/>
    </source>
</evidence>
<evidence type="ECO:0000313" key="1">
    <source>
        <dbReference type="EMBL" id="SNW62625.1"/>
    </source>
</evidence>